<dbReference type="EMBL" id="PCHJ01000010">
    <property type="protein sequence ID" value="PKV10115.1"/>
    <property type="molecule type" value="Genomic_DNA"/>
</dbReference>
<comment type="caution">
    <text evidence="2">The sequence shown here is derived from an EMBL/GenBank/DDBJ whole genome shotgun (WGS) entry which is preliminary data.</text>
</comment>
<dbReference type="AlphaFoldDB" id="A0A2N3RC99"/>
<sequence length="210" mass="24501">MPSSTNQFNVYNFKSHPMFAVEPDVKTKERNEHKLYTVFVSSTYKDMKDIRKAVLTKLNSSRNYIPIGMEDFTASDSNQLNYISDRLKDTDIYVLILGGKYGTLTPEDHMSYTQKEYEMAMQDPNIMVLSFVCKNPEDLPAKRRWQNDEEHKHLEEFRQKVLSSGKLVKLWEANDDDCAEHIAFEVYRSLILEDKDDLRGWIRGVSAHSC</sequence>
<evidence type="ECO:0000313" key="2">
    <source>
        <dbReference type="EMBL" id="PKV10115.1"/>
    </source>
</evidence>
<dbReference type="InterPro" id="IPR025139">
    <property type="entry name" value="DUF4062"/>
</dbReference>
<feature type="domain" description="DUF4062" evidence="1">
    <location>
        <begin position="38"/>
        <end position="120"/>
    </location>
</feature>
<name>A0A2N3RC99_9BIFI</name>
<organism evidence="2 3">
    <name type="scientific">Bifidobacterium asteroides</name>
    <dbReference type="NCBI Taxonomy" id="1684"/>
    <lineage>
        <taxon>Bacteria</taxon>
        <taxon>Bacillati</taxon>
        <taxon>Actinomycetota</taxon>
        <taxon>Actinomycetes</taxon>
        <taxon>Bifidobacteriales</taxon>
        <taxon>Bifidobacteriaceae</taxon>
        <taxon>Bifidobacterium</taxon>
    </lineage>
</organism>
<protein>
    <recommendedName>
        <fullName evidence="1">DUF4062 domain-containing protein</fullName>
    </recommendedName>
</protein>
<evidence type="ECO:0000313" key="3">
    <source>
        <dbReference type="Proteomes" id="UP000233731"/>
    </source>
</evidence>
<dbReference type="Pfam" id="PF13271">
    <property type="entry name" value="DUF4062"/>
    <property type="match status" value="1"/>
</dbReference>
<reference evidence="2 3" key="1">
    <citation type="submission" date="2017-10" db="EMBL/GenBank/DDBJ databases">
        <title>Bifidobacterium genomics.</title>
        <authorList>
            <person name="Lugli G.A."/>
            <person name="Milani C."/>
            <person name="Mancabelli L."/>
        </authorList>
    </citation>
    <scope>NUCLEOTIDE SEQUENCE [LARGE SCALE GENOMIC DNA]</scope>
    <source>
        <strain evidence="2 3">1460B</strain>
    </source>
</reference>
<dbReference type="Proteomes" id="UP000233731">
    <property type="component" value="Unassembled WGS sequence"/>
</dbReference>
<accession>A0A2N3RC99</accession>
<gene>
    <name evidence="2" type="ORF">CQR44_0385</name>
</gene>
<proteinExistence type="predicted"/>
<evidence type="ECO:0000259" key="1">
    <source>
        <dbReference type="Pfam" id="PF13271"/>
    </source>
</evidence>